<dbReference type="EC" id="3.4.11.-" evidence="2"/>
<keyword evidence="2" id="KW-0645">Protease</keyword>
<keyword evidence="3" id="KW-1185">Reference proteome</keyword>
<dbReference type="InterPro" id="IPR014553">
    <property type="entry name" value="Aminopept"/>
</dbReference>
<evidence type="ECO:0000313" key="3">
    <source>
        <dbReference type="Proteomes" id="UP001595729"/>
    </source>
</evidence>
<dbReference type="Proteomes" id="UP001595729">
    <property type="component" value="Unassembled WGS sequence"/>
</dbReference>
<organism evidence="2 3">
    <name type="scientific">Hydrogenophaga luteola</name>
    <dbReference type="NCBI Taxonomy" id="1591122"/>
    <lineage>
        <taxon>Bacteria</taxon>
        <taxon>Pseudomonadati</taxon>
        <taxon>Pseudomonadota</taxon>
        <taxon>Betaproteobacteria</taxon>
        <taxon>Burkholderiales</taxon>
        <taxon>Comamonadaceae</taxon>
        <taxon>Hydrogenophaga</taxon>
    </lineage>
</organism>
<feature type="chain" id="PRO_5047184936" evidence="1">
    <location>
        <begin position="25"/>
        <end position="364"/>
    </location>
</feature>
<evidence type="ECO:0000256" key="1">
    <source>
        <dbReference type="SAM" id="SignalP"/>
    </source>
</evidence>
<proteinExistence type="predicted"/>
<dbReference type="RefSeq" id="WP_382174385.1">
    <property type="nucleotide sequence ID" value="NZ_JBHRXX010000005.1"/>
</dbReference>
<protein>
    <submittedName>
        <fullName evidence="2">Aminopeptidase</fullName>
        <ecNumber evidence="2">3.4.11.-</ecNumber>
    </submittedName>
</protein>
<keyword evidence="1" id="KW-0732">Signal</keyword>
<accession>A0ABV7W3S0</accession>
<gene>
    <name evidence="2" type="ORF">ACFOPI_12785</name>
</gene>
<dbReference type="Pfam" id="PF10023">
    <property type="entry name" value="Aminopep"/>
    <property type="match status" value="1"/>
</dbReference>
<dbReference type="EMBL" id="JBHRXX010000005">
    <property type="protein sequence ID" value="MFC3684474.1"/>
    <property type="molecule type" value="Genomic_DNA"/>
</dbReference>
<keyword evidence="2" id="KW-0378">Hydrolase</keyword>
<evidence type="ECO:0000313" key="2">
    <source>
        <dbReference type="EMBL" id="MFC3684474.1"/>
    </source>
</evidence>
<name>A0ABV7W3S0_9BURK</name>
<sequence length="364" mass="40631">MRRLPRRVFASLTFALLASGCASTAIGPGYYWQSVTGHLKLMHAARPVQDWLDDPATPPALQQKLQLTQRIRAFAVTELGLPDNASYRRYADLHRKAAVYNVVAAPALSLRLQQWCFPVAGCVGYRGYYDEAEARAFAAGLGNDLDVAVYPVPAYSTLGWMNWAGGDPLLNTFIGYPEGELARLIFHELAHQVVYASGDTAFNESFATAVERIGGARWLAQADEAARRTYAEFDGRRQAFRALTRGTRDQLQALYEDPSLDETAKRARKNELMQAFRQRYADLRQGWGGYKGYDAWVDRANNASFGAQAAYDQWVPAFETLFEREGRDFARFYDAVRALARQPAAERQAALQALDPTARPPSTP</sequence>
<reference evidence="3" key="1">
    <citation type="journal article" date="2019" name="Int. J. Syst. Evol. Microbiol.">
        <title>The Global Catalogue of Microorganisms (GCM) 10K type strain sequencing project: providing services to taxonomists for standard genome sequencing and annotation.</title>
        <authorList>
            <consortium name="The Broad Institute Genomics Platform"/>
            <consortium name="The Broad Institute Genome Sequencing Center for Infectious Disease"/>
            <person name="Wu L."/>
            <person name="Ma J."/>
        </authorList>
    </citation>
    <scope>NUCLEOTIDE SEQUENCE [LARGE SCALE GENOMIC DNA]</scope>
    <source>
        <strain evidence="3">KCTC 42501</strain>
    </source>
</reference>
<keyword evidence="2" id="KW-0031">Aminopeptidase</keyword>
<comment type="caution">
    <text evidence="2">The sequence shown here is derived from an EMBL/GenBank/DDBJ whole genome shotgun (WGS) entry which is preliminary data.</text>
</comment>
<dbReference type="GO" id="GO:0004177">
    <property type="term" value="F:aminopeptidase activity"/>
    <property type="evidence" value="ECO:0007669"/>
    <property type="project" value="UniProtKB-KW"/>
</dbReference>
<dbReference type="PIRSF" id="PIRSF029285">
    <property type="entry name" value="Aminopept"/>
    <property type="match status" value="1"/>
</dbReference>
<dbReference type="PROSITE" id="PS51257">
    <property type="entry name" value="PROKAR_LIPOPROTEIN"/>
    <property type="match status" value="1"/>
</dbReference>
<feature type="signal peptide" evidence="1">
    <location>
        <begin position="1"/>
        <end position="24"/>
    </location>
</feature>